<comment type="caution">
    <text evidence="2">The sequence shown here is derived from an EMBL/GenBank/DDBJ whole genome shotgun (WGS) entry which is preliminary data.</text>
</comment>
<sequence>MAASMDAGSARSLLETVVGSVETGRDLIVARVDDYVTPSQAARILGVSRTHLYKVLDSGALPCAIVGSKDRRIRMADLRNYVARAEELRKAAARRAARADQGYSEALDSM</sequence>
<accession>A0A6H9WPF3</accession>
<dbReference type="InterPro" id="IPR041657">
    <property type="entry name" value="HTH_17"/>
</dbReference>
<protein>
    <submittedName>
        <fullName evidence="2">Helix-turn-helix domain-containing protein</fullName>
    </submittedName>
</protein>
<feature type="domain" description="Helix-turn-helix" evidence="1">
    <location>
        <begin position="35"/>
        <end position="84"/>
    </location>
</feature>
<dbReference type="NCBIfam" id="TIGR01764">
    <property type="entry name" value="excise"/>
    <property type="match status" value="1"/>
</dbReference>
<keyword evidence="3" id="KW-1185">Reference proteome</keyword>
<dbReference type="OrthoDB" id="26212at2"/>
<dbReference type="EMBL" id="WBJY01000003">
    <property type="protein sequence ID" value="KAB1647911.1"/>
    <property type="molecule type" value="Genomic_DNA"/>
</dbReference>
<evidence type="ECO:0000259" key="1">
    <source>
        <dbReference type="Pfam" id="PF12728"/>
    </source>
</evidence>
<evidence type="ECO:0000313" key="3">
    <source>
        <dbReference type="Proteomes" id="UP000431744"/>
    </source>
</evidence>
<dbReference type="InterPro" id="IPR010093">
    <property type="entry name" value="SinI_DNA-bd"/>
</dbReference>
<dbReference type="GO" id="GO:0003677">
    <property type="term" value="F:DNA binding"/>
    <property type="evidence" value="ECO:0007669"/>
    <property type="project" value="InterPro"/>
</dbReference>
<dbReference type="AlphaFoldDB" id="A0A6H9WPF3"/>
<organism evidence="2 3">
    <name type="scientific">Pseudoclavibacter endophyticus</name>
    <dbReference type="NCBI Taxonomy" id="1778590"/>
    <lineage>
        <taxon>Bacteria</taxon>
        <taxon>Bacillati</taxon>
        <taxon>Actinomycetota</taxon>
        <taxon>Actinomycetes</taxon>
        <taxon>Micrococcales</taxon>
        <taxon>Microbacteriaceae</taxon>
        <taxon>Pseudoclavibacter</taxon>
    </lineage>
</organism>
<proteinExistence type="predicted"/>
<gene>
    <name evidence="2" type="ORF">F8O04_12235</name>
</gene>
<dbReference type="Pfam" id="PF12728">
    <property type="entry name" value="HTH_17"/>
    <property type="match status" value="1"/>
</dbReference>
<reference evidence="2 3" key="1">
    <citation type="submission" date="2019-09" db="EMBL/GenBank/DDBJ databases">
        <title>Phylogeny of genus Pseudoclavibacter and closely related genus.</title>
        <authorList>
            <person name="Li Y."/>
        </authorList>
    </citation>
    <scope>NUCLEOTIDE SEQUENCE [LARGE SCALE GENOMIC DNA]</scope>
    <source>
        <strain evidence="2 3">EGI 60007</strain>
    </source>
</reference>
<name>A0A6H9WPF3_9MICO</name>
<evidence type="ECO:0000313" key="2">
    <source>
        <dbReference type="EMBL" id="KAB1647911.1"/>
    </source>
</evidence>
<dbReference type="Proteomes" id="UP000431744">
    <property type="component" value="Unassembled WGS sequence"/>
</dbReference>